<evidence type="ECO:0000313" key="3">
    <source>
        <dbReference type="EMBL" id="CAL1695372.1"/>
    </source>
</evidence>
<keyword evidence="2" id="KW-0472">Membrane</keyword>
<dbReference type="Proteomes" id="UP001497453">
    <property type="component" value="Chromosome 1"/>
</dbReference>
<keyword evidence="4" id="KW-1185">Reference proteome</keyword>
<keyword evidence="2" id="KW-1133">Transmembrane helix</keyword>
<dbReference type="InterPro" id="IPR037737">
    <property type="entry name" value="Srf1"/>
</dbReference>
<protein>
    <submittedName>
        <fullName evidence="3">Uncharacterized protein</fullName>
    </submittedName>
</protein>
<evidence type="ECO:0000313" key="4">
    <source>
        <dbReference type="Proteomes" id="UP001497453"/>
    </source>
</evidence>
<feature type="region of interest" description="Disordered" evidence="1">
    <location>
        <begin position="215"/>
        <end position="236"/>
    </location>
</feature>
<name>A0ABP1CI61_9APHY</name>
<evidence type="ECO:0000256" key="1">
    <source>
        <dbReference type="SAM" id="MobiDB-lite"/>
    </source>
</evidence>
<dbReference type="EMBL" id="OZ037944">
    <property type="protein sequence ID" value="CAL1695372.1"/>
    <property type="molecule type" value="Genomic_DNA"/>
</dbReference>
<keyword evidence="2" id="KW-0812">Transmembrane</keyword>
<proteinExistence type="predicted"/>
<evidence type="ECO:0000256" key="2">
    <source>
        <dbReference type="SAM" id="Phobius"/>
    </source>
</evidence>
<accession>A0ABP1CI61</accession>
<gene>
    <name evidence="3" type="ORF">GFSPODELE1_LOCUS721</name>
</gene>
<feature type="transmembrane region" description="Helical" evidence="2">
    <location>
        <begin position="411"/>
        <end position="433"/>
    </location>
</feature>
<feature type="compositionally biased region" description="Basic and acidic residues" evidence="1">
    <location>
        <begin position="117"/>
        <end position="135"/>
    </location>
</feature>
<feature type="compositionally biased region" description="Polar residues" evidence="1">
    <location>
        <begin position="142"/>
        <end position="161"/>
    </location>
</feature>
<reference evidence="4" key="1">
    <citation type="submission" date="2024-04" db="EMBL/GenBank/DDBJ databases">
        <authorList>
            <person name="Shaw F."/>
            <person name="Minotto A."/>
        </authorList>
    </citation>
    <scope>NUCLEOTIDE SEQUENCE [LARGE SCALE GENOMIC DNA]</scope>
</reference>
<feature type="region of interest" description="Disordered" evidence="1">
    <location>
        <begin position="1"/>
        <end position="166"/>
    </location>
</feature>
<dbReference type="PANTHER" id="PTHR36819">
    <property type="entry name" value="REGULATOR OF PHOSPHOLIPASE D SRF1"/>
    <property type="match status" value="1"/>
</dbReference>
<organism evidence="3 4">
    <name type="scientific">Somion occarium</name>
    <dbReference type="NCBI Taxonomy" id="3059160"/>
    <lineage>
        <taxon>Eukaryota</taxon>
        <taxon>Fungi</taxon>
        <taxon>Dikarya</taxon>
        <taxon>Basidiomycota</taxon>
        <taxon>Agaricomycotina</taxon>
        <taxon>Agaricomycetes</taxon>
        <taxon>Polyporales</taxon>
        <taxon>Cerrenaceae</taxon>
        <taxon>Somion</taxon>
    </lineage>
</organism>
<feature type="compositionally biased region" description="Basic and acidic residues" evidence="1">
    <location>
        <begin position="226"/>
        <end position="236"/>
    </location>
</feature>
<sequence>MAATRDGQTPPPSASVSSFSRSQTHSVRSASRALPSGIRTVVTAPPWARDEPPSPYDQDGPAPGSKEHLSNHARPSADVASFRSSTPDDPTAGPSRWWAFTRHRPDISLTNPLYPRRSPDEEMTLRGSHSRDRSKSIGWLASSISRRSQDDSTLNGRTESGGSPRLARLASSFGHHLNLPSPEPVMTMSHNQTPGWDSPWSPRAPADLVARITGNGNGNGSAEYGDTERDNGNHEKGGIWARRKKKFRVYILTNVYVPLLFRFVNITFTIAALVMAVRIRAVEKRHSVLGAVGASPHNICSSHSYSRDDCGLCKSVVRFTALGSHLSLQLEYFGRPLGLWRTSGKLAHTLIEVIFICAWSAALALSFDNFFTSVIPCASSSSTAWYNEIQRPPPPPNLSSDVGKTICSQQLALICLVGVGLIMYCYNLVISLFRIFEKVKYHPVSLPVR</sequence>
<dbReference type="PANTHER" id="PTHR36819:SF1">
    <property type="entry name" value="REGULATOR OF PHOSPHOLIPASE D SRF1"/>
    <property type="match status" value="1"/>
</dbReference>
<feature type="transmembrane region" description="Helical" evidence="2">
    <location>
        <begin position="255"/>
        <end position="277"/>
    </location>
</feature>